<feature type="signal peptide" evidence="1">
    <location>
        <begin position="1"/>
        <end position="19"/>
    </location>
</feature>
<protein>
    <submittedName>
        <fullName evidence="2">18.3 kDa family</fullName>
    </submittedName>
</protein>
<accession>A0A224Y9S2</accession>
<dbReference type="AlphaFoldDB" id="A0A224Y9S2"/>
<organism evidence="2">
    <name type="scientific">Rhipicephalus zambeziensis</name>
    <dbReference type="NCBI Taxonomy" id="60191"/>
    <lineage>
        <taxon>Eukaryota</taxon>
        <taxon>Metazoa</taxon>
        <taxon>Ecdysozoa</taxon>
        <taxon>Arthropoda</taxon>
        <taxon>Chelicerata</taxon>
        <taxon>Arachnida</taxon>
        <taxon>Acari</taxon>
        <taxon>Parasitiformes</taxon>
        <taxon>Ixodida</taxon>
        <taxon>Ixodoidea</taxon>
        <taxon>Ixodidae</taxon>
        <taxon>Rhipicephalinae</taxon>
        <taxon>Rhipicephalus</taxon>
        <taxon>Rhipicephalus</taxon>
    </lineage>
</organism>
<feature type="chain" id="PRO_5012443245" evidence="1">
    <location>
        <begin position="20"/>
        <end position="225"/>
    </location>
</feature>
<evidence type="ECO:0000256" key="1">
    <source>
        <dbReference type="SAM" id="SignalP"/>
    </source>
</evidence>
<sequence>MSPLGSTVILIGAIAGALSASWNSSSVYTGNYGFFNMANLPKLYCYAWTYVWGHGWEYRFHPNGTPCWLSLIRRNVGYCSQGRCIAHKTPEIPGCREVHMGEGYLTKCHSTTCDGVACINLLTKPTSAIAGICKNGRCVPFYDLTYPEQKLAHPYRYQKCQEKEHYGRNVLSNCYYYCNMDNAWYHGYYSSNLTSSCYLANPTPDRELGWCCQGRCLEMAHCLAS</sequence>
<keyword evidence="1" id="KW-0732">Signal</keyword>
<evidence type="ECO:0000313" key="2">
    <source>
        <dbReference type="EMBL" id="MAA11171.1"/>
    </source>
</evidence>
<name>A0A224Y9S2_9ACAR</name>
<reference evidence="2" key="1">
    <citation type="journal article" date="2017" name="Parasit. Vectors">
        <title>Sialotranscriptomics of Rhipicephalus zambeziensis reveals intricate expression profiles of secretory proteins and suggests tight temporal transcriptional regulation during blood-feeding.</title>
        <authorList>
            <person name="de Castro M.H."/>
            <person name="de Klerk D."/>
            <person name="Pienaar R."/>
            <person name="Rees D.J.G."/>
            <person name="Mans B.J."/>
        </authorList>
    </citation>
    <scope>NUCLEOTIDE SEQUENCE</scope>
    <source>
        <tissue evidence="2">Salivary glands</tissue>
    </source>
</reference>
<proteinExistence type="predicted"/>
<dbReference type="EMBL" id="GFPF01000025">
    <property type="protein sequence ID" value="MAA11171.1"/>
    <property type="molecule type" value="Transcribed_RNA"/>
</dbReference>